<evidence type="ECO:0000256" key="4">
    <source>
        <dbReference type="ARBA" id="ARBA00023212"/>
    </source>
</evidence>
<keyword evidence="4 5" id="KW-0206">Cytoskeleton</keyword>
<evidence type="ECO:0000259" key="6">
    <source>
        <dbReference type="Pfam" id="PF04130"/>
    </source>
</evidence>
<dbReference type="GeneID" id="30145220"/>
<dbReference type="InterPro" id="IPR041470">
    <property type="entry name" value="GCP_N"/>
</dbReference>
<name>A0A1E3QXB5_9ASCO</name>
<dbReference type="GO" id="GO:0051011">
    <property type="term" value="F:microtubule minus-end binding"/>
    <property type="evidence" value="ECO:0007669"/>
    <property type="project" value="TreeGrafter"/>
</dbReference>
<evidence type="ECO:0000256" key="5">
    <source>
        <dbReference type="RuleBase" id="RU363050"/>
    </source>
</evidence>
<dbReference type="Pfam" id="PF17681">
    <property type="entry name" value="GCP_N_terminal"/>
    <property type="match status" value="1"/>
</dbReference>
<dbReference type="GO" id="GO:0051321">
    <property type="term" value="P:meiotic cell cycle"/>
    <property type="evidence" value="ECO:0007669"/>
    <property type="project" value="TreeGrafter"/>
</dbReference>
<comment type="subcellular location">
    <subcellularLocation>
        <location evidence="5">Cytoplasm</location>
        <location evidence="5">Cytoskeleton</location>
        <location evidence="5">Microtubule organizing center</location>
    </subcellularLocation>
</comment>
<organism evidence="8 9">
    <name type="scientific">Babjeviella inositovora NRRL Y-12698</name>
    <dbReference type="NCBI Taxonomy" id="984486"/>
    <lineage>
        <taxon>Eukaryota</taxon>
        <taxon>Fungi</taxon>
        <taxon>Dikarya</taxon>
        <taxon>Ascomycota</taxon>
        <taxon>Saccharomycotina</taxon>
        <taxon>Pichiomycetes</taxon>
        <taxon>Serinales incertae sedis</taxon>
        <taxon>Babjeviella</taxon>
    </lineage>
</organism>
<proteinExistence type="inferred from homology"/>
<feature type="domain" description="Gamma tubulin complex component C-terminal" evidence="6">
    <location>
        <begin position="418"/>
        <end position="803"/>
    </location>
</feature>
<protein>
    <recommendedName>
        <fullName evidence="5">Spindle pole body component</fullName>
    </recommendedName>
</protein>
<dbReference type="PANTHER" id="PTHR19302:SF33">
    <property type="entry name" value="GAMMA-TUBULIN COMPLEX COMPONENT 5"/>
    <property type="match status" value="1"/>
</dbReference>
<dbReference type="EMBL" id="KV454426">
    <property type="protein sequence ID" value="ODQ82318.1"/>
    <property type="molecule type" value="Genomic_DNA"/>
</dbReference>
<dbReference type="InterPro" id="IPR042241">
    <property type="entry name" value="GCP_C_sf"/>
</dbReference>
<dbReference type="Gene3D" id="1.20.120.1900">
    <property type="entry name" value="Gamma-tubulin complex, C-terminal domain"/>
    <property type="match status" value="1"/>
</dbReference>
<dbReference type="STRING" id="984486.A0A1E3QXB5"/>
<evidence type="ECO:0000259" key="7">
    <source>
        <dbReference type="Pfam" id="PF17681"/>
    </source>
</evidence>
<gene>
    <name evidence="8" type="ORF">BABINDRAFT_158938</name>
</gene>
<dbReference type="Proteomes" id="UP000094336">
    <property type="component" value="Unassembled WGS sequence"/>
</dbReference>
<dbReference type="GO" id="GO:0051225">
    <property type="term" value="P:spindle assembly"/>
    <property type="evidence" value="ECO:0007669"/>
    <property type="project" value="TreeGrafter"/>
</dbReference>
<evidence type="ECO:0000256" key="2">
    <source>
        <dbReference type="ARBA" id="ARBA00022490"/>
    </source>
</evidence>
<dbReference type="RefSeq" id="XP_018987646.1">
    <property type="nucleotide sequence ID" value="XM_019127367.1"/>
</dbReference>
<dbReference type="GO" id="GO:0007020">
    <property type="term" value="P:microtubule nucleation"/>
    <property type="evidence" value="ECO:0007669"/>
    <property type="project" value="InterPro"/>
</dbReference>
<dbReference type="GO" id="GO:0000930">
    <property type="term" value="C:gamma-tubulin complex"/>
    <property type="evidence" value="ECO:0007669"/>
    <property type="project" value="TreeGrafter"/>
</dbReference>
<dbReference type="Pfam" id="PF04130">
    <property type="entry name" value="GCP_C_terminal"/>
    <property type="match status" value="1"/>
</dbReference>
<comment type="similarity">
    <text evidence="1 5">Belongs to the TUBGCP family.</text>
</comment>
<dbReference type="AlphaFoldDB" id="A0A1E3QXB5"/>
<accession>A0A1E3QXB5</accession>
<dbReference type="GO" id="GO:0031122">
    <property type="term" value="P:cytoplasmic microtubule organization"/>
    <property type="evidence" value="ECO:0007669"/>
    <property type="project" value="TreeGrafter"/>
</dbReference>
<dbReference type="InterPro" id="IPR040457">
    <property type="entry name" value="GCP_C"/>
</dbReference>
<evidence type="ECO:0000256" key="3">
    <source>
        <dbReference type="ARBA" id="ARBA00022701"/>
    </source>
</evidence>
<keyword evidence="9" id="KW-1185">Reference proteome</keyword>
<keyword evidence="2 5" id="KW-0963">Cytoplasm</keyword>
<sequence length="808" mass="92083">MSLDHTQLHLQRLVRAVVPEVLGASCSNSLFNDLWSLLHHGGPYFAAADIDLILNKYKQTFLYHNLEREWATFLSTITQLLANNTLLQAREFLLFFNTIRAEDAYSEGSHRSFQSAGSDKDSLKEIIQPYYGNTYEDEALHYLSYTLLGSTSKHFPFDVASIELPANISNSISGLLHKLFEPAILYKKMSDAVSSKGRLRSLLKNAYASALSKELQGYVKLVNNLTRQSVSLVQIYLSLYDEILRLRVLYGLTEKLDVILGGDLLTEVYRLTEYGDPLIKALGDGLFAQVCKPYYQILENWVRDGDLSDPHAEFFIRADPREQGLYQLSYSAADMPAFLPAELGLKIYQLGKMIVFLKAYCHELNWLSRYSTRARQLMYAETKGFEAMSITKLTTVIALQHAEVLNHFTNVVHHKYHLNTHLAALKSFLFMGKGDFIQTLLARGAAIFNEPSNAISAHQLTSVLLEAVHATTVRALPQEVLQNLDARILGLTHGNIGWDVFTLEYKVHGPLEFVLNHRNVSSEYLRMFNFLWKLRRTQHILGVNWNEFRHLQKNTLRQVSCDVRAFKVQINRATSGAMSNLDSRYIWVVSNLKRINIARNKLIGFVTVLLDFFNSEVIERNYQVLQRQMRKSPDSTYQYQESDESLALLLPTKGFLQTHRIRATDLPEPEVVALEDSEFTIDELVTLHSNYLVAITRHRLLNNSASSQGRFSSRTFIATIYDLLELVHLFSGSTSEFGDLVVSLMTNIQLRTGQDDGSDSAIEEKLQYTLRRVKELAQRYDEIMAVFVKDLRGDSLPEVKFLGTLLTV</sequence>
<dbReference type="GO" id="GO:0043015">
    <property type="term" value="F:gamma-tubulin binding"/>
    <property type="evidence" value="ECO:0007669"/>
    <property type="project" value="InterPro"/>
</dbReference>
<evidence type="ECO:0000313" key="8">
    <source>
        <dbReference type="EMBL" id="ODQ82318.1"/>
    </source>
</evidence>
<dbReference type="GO" id="GO:0000278">
    <property type="term" value="P:mitotic cell cycle"/>
    <property type="evidence" value="ECO:0007669"/>
    <property type="project" value="TreeGrafter"/>
</dbReference>
<dbReference type="InterPro" id="IPR007259">
    <property type="entry name" value="GCP"/>
</dbReference>
<dbReference type="OrthoDB" id="5860513at2759"/>
<keyword evidence="3 5" id="KW-0493">Microtubule</keyword>
<dbReference type="PANTHER" id="PTHR19302">
    <property type="entry name" value="GAMMA TUBULIN COMPLEX PROTEIN"/>
    <property type="match status" value="1"/>
</dbReference>
<dbReference type="GO" id="GO:0000922">
    <property type="term" value="C:spindle pole"/>
    <property type="evidence" value="ECO:0007669"/>
    <property type="project" value="InterPro"/>
</dbReference>
<dbReference type="GO" id="GO:0005816">
    <property type="term" value="C:spindle pole body"/>
    <property type="evidence" value="ECO:0007669"/>
    <property type="project" value="UniProtKB-ARBA"/>
</dbReference>
<evidence type="ECO:0000313" key="9">
    <source>
        <dbReference type="Proteomes" id="UP000094336"/>
    </source>
</evidence>
<reference evidence="9" key="1">
    <citation type="submission" date="2016-05" db="EMBL/GenBank/DDBJ databases">
        <title>Comparative genomics of biotechnologically important yeasts.</title>
        <authorList>
            <consortium name="DOE Joint Genome Institute"/>
            <person name="Riley R."/>
            <person name="Haridas S."/>
            <person name="Wolfe K.H."/>
            <person name="Lopes M.R."/>
            <person name="Hittinger C.T."/>
            <person name="Goker M."/>
            <person name="Salamov A."/>
            <person name="Wisecaver J."/>
            <person name="Long T.M."/>
            <person name="Aerts A.L."/>
            <person name="Barry K."/>
            <person name="Choi C."/>
            <person name="Clum A."/>
            <person name="Coughlan A.Y."/>
            <person name="Deshpande S."/>
            <person name="Douglass A.P."/>
            <person name="Hanson S.J."/>
            <person name="Klenk H.-P."/>
            <person name="Labutti K."/>
            <person name="Lapidus A."/>
            <person name="Lindquist E."/>
            <person name="Lipzen A."/>
            <person name="Meier-Kolthoff J.P."/>
            <person name="Ohm R.A."/>
            <person name="Otillar R.P."/>
            <person name="Pangilinan J."/>
            <person name="Peng Y."/>
            <person name="Rokas A."/>
            <person name="Rosa C.A."/>
            <person name="Scheuner C."/>
            <person name="Sibirny A.A."/>
            <person name="Slot J.C."/>
            <person name="Stielow J.B."/>
            <person name="Sun H."/>
            <person name="Kurtzman C.P."/>
            <person name="Blackwell M."/>
            <person name="Grigoriev I.V."/>
            <person name="Jeffries T.W."/>
        </authorList>
    </citation>
    <scope>NUCLEOTIDE SEQUENCE [LARGE SCALE GENOMIC DNA]</scope>
    <source>
        <strain evidence="9">NRRL Y-12698</strain>
    </source>
</reference>
<dbReference type="GO" id="GO:0005874">
    <property type="term" value="C:microtubule"/>
    <property type="evidence" value="ECO:0007669"/>
    <property type="project" value="UniProtKB-KW"/>
</dbReference>
<feature type="domain" description="Gamma tubulin complex component protein N-terminal" evidence="7">
    <location>
        <begin position="140"/>
        <end position="412"/>
    </location>
</feature>
<evidence type="ECO:0000256" key="1">
    <source>
        <dbReference type="ARBA" id="ARBA00010337"/>
    </source>
</evidence>